<dbReference type="InterPro" id="IPR020861">
    <property type="entry name" value="Triosephosphate_isomerase_AS"/>
</dbReference>
<dbReference type="PROSITE" id="PS51440">
    <property type="entry name" value="TIM_2"/>
    <property type="match status" value="1"/>
</dbReference>
<comment type="pathway">
    <text evidence="4">Carbohydrate biosynthesis.</text>
</comment>
<comment type="similarity">
    <text evidence="1">Belongs to the triosephosphate isomerase family.</text>
</comment>
<dbReference type="Gene3D" id="3.20.20.70">
    <property type="entry name" value="Aldolase class I"/>
    <property type="match status" value="1"/>
</dbReference>
<keyword evidence="3 6" id="KW-0413">Isomerase</keyword>
<reference evidence="6" key="1">
    <citation type="submission" date="2017-04" db="EMBL/GenBank/DDBJ databases">
        <title>Population genomics of picophytoplankton unveils novel chromosome hypervariability.</title>
        <authorList>
            <consortium name="DOE Joint Genome Institute"/>
            <person name="Blanc-Mathieu R."/>
            <person name="Krasovec M."/>
            <person name="Hebrard M."/>
            <person name="Yau S."/>
            <person name="Desgranges E."/>
            <person name="Martin J."/>
            <person name="Schackwitz W."/>
            <person name="Kuo A."/>
            <person name="Salin G."/>
            <person name="Donnadieu C."/>
            <person name="Desdevises Y."/>
            <person name="Sanchez-Ferandin S."/>
            <person name="Moreau H."/>
            <person name="Rivals E."/>
            <person name="Grigoriev I.V."/>
            <person name="Grimsley N."/>
            <person name="Eyre-Walker A."/>
            <person name="Piganeau G."/>
        </authorList>
    </citation>
    <scope>NUCLEOTIDE SEQUENCE [LARGE SCALE GENOMIC DNA]</scope>
    <source>
        <strain evidence="6">RCC 1115</strain>
    </source>
</reference>
<dbReference type="GO" id="GO:0004807">
    <property type="term" value="F:triose-phosphate isomerase activity"/>
    <property type="evidence" value="ECO:0007669"/>
    <property type="project" value="InterPro"/>
</dbReference>
<dbReference type="AlphaFoldDB" id="A0A1Y5IDG2"/>
<dbReference type="FunFam" id="3.20.20.70:FF:000025">
    <property type="entry name" value="Triosephosphate isomerase"/>
    <property type="match status" value="1"/>
</dbReference>
<dbReference type="GO" id="GO:0046166">
    <property type="term" value="P:glyceraldehyde-3-phosphate biosynthetic process"/>
    <property type="evidence" value="ECO:0007669"/>
    <property type="project" value="TreeGrafter"/>
</dbReference>
<evidence type="ECO:0000313" key="6">
    <source>
        <dbReference type="EMBL" id="OUS47640.1"/>
    </source>
</evidence>
<dbReference type="CDD" id="cd00311">
    <property type="entry name" value="TIM"/>
    <property type="match status" value="1"/>
</dbReference>
<dbReference type="NCBIfam" id="TIGR00419">
    <property type="entry name" value="tim"/>
    <property type="match status" value="1"/>
</dbReference>
<dbReference type="GO" id="GO:0006096">
    <property type="term" value="P:glycolytic process"/>
    <property type="evidence" value="ECO:0007669"/>
    <property type="project" value="InterPro"/>
</dbReference>
<proteinExistence type="inferred from homology"/>
<feature type="compositionally biased region" description="Basic and acidic residues" evidence="5">
    <location>
        <begin position="31"/>
        <end position="48"/>
    </location>
</feature>
<dbReference type="SUPFAM" id="SSF51351">
    <property type="entry name" value="Triosephosphate isomerase (TIM)"/>
    <property type="match status" value="1"/>
</dbReference>
<dbReference type="EMBL" id="KZ155777">
    <property type="protein sequence ID" value="OUS47640.1"/>
    <property type="molecule type" value="Genomic_DNA"/>
</dbReference>
<name>A0A1Y5IDG2_OSTTA</name>
<comment type="subunit">
    <text evidence="2">Homodimer.</text>
</comment>
<evidence type="ECO:0000256" key="3">
    <source>
        <dbReference type="ARBA" id="ARBA00023235"/>
    </source>
</evidence>
<dbReference type="PANTHER" id="PTHR21139">
    <property type="entry name" value="TRIOSEPHOSPHATE ISOMERASE"/>
    <property type="match status" value="1"/>
</dbReference>
<evidence type="ECO:0000256" key="5">
    <source>
        <dbReference type="SAM" id="MobiDB-lite"/>
    </source>
</evidence>
<evidence type="ECO:0000256" key="4">
    <source>
        <dbReference type="ARBA" id="ARBA00024331"/>
    </source>
</evidence>
<dbReference type="Proteomes" id="UP000195557">
    <property type="component" value="Unassembled WGS sequence"/>
</dbReference>
<dbReference type="InterPro" id="IPR022896">
    <property type="entry name" value="TrioseP_Isoase_bac/euk"/>
</dbReference>
<evidence type="ECO:0000256" key="1">
    <source>
        <dbReference type="ARBA" id="ARBA00007422"/>
    </source>
</evidence>
<protein>
    <submittedName>
        <fullName evidence="6">Triosephosphate isomerase</fullName>
    </submittedName>
</protein>
<gene>
    <name evidence="6" type="ORF">BE221DRAFT_211552</name>
</gene>
<dbReference type="GO" id="GO:0005829">
    <property type="term" value="C:cytosol"/>
    <property type="evidence" value="ECO:0007669"/>
    <property type="project" value="TreeGrafter"/>
</dbReference>
<organism evidence="6">
    <name type="scientific">Ostreococcus tauri</name>
    <name type="common">Marine green alga</name>
    <dbReference type="NCBI Taxonomy" id="70448"/>
    <lineage>
        <taxon>Eukaryota</taxon>
        <taxon>Viridiplantae</taxon>
        <taxon>Chlorophyta</taxon>
        <taxon>Mamiellophyceae</taxon>
        <taxon>Mamiellales</taxon>
        <taxon>Bathycoccaceae</taxon>
        <taxon>Ostreococcus</taxon>
    </lineage>
</organism>
<dbReference type="InterPro" id="IPR035990">
    <property type="entry name" value="TIM_sf"/>
</dbReference>
<evidence type="ECO:0000256" key="2">
    <source>
        <dbReference type="ARBA" id="ARBA00011738"/>
    </source>
</evidence>
<dbReference type="PROSITE" id="PS00171">
    <property type="entry name" value="TIM_1"/>
    <property type="match status" value="1"/>
</dbReference>
<dbReference type="Pfam" id="PF00121">
    <property type="entry name" value="TIM"/>
    <property type="match status" value="1"/>
</dbReference>
<dbReference type="HAMAP" id="MF_00147_B">
    <property type="entry name" value="TIM_B"/>
    <property type="match status" value="1"/>
</dbReference>
<dbReference type="PANTHER" id="PTHR21139:SF2">
    <property type="entry name" value="TRIOSEPHOSPHATE ISOMERASE"/>
    <property type="match status" value="1"/>
</dbReference>
<dbReference type="GO" id="GO:0006094">
    <property type="term" value="P:gluconeogenesis"/>
    <property type="evidence" value="ECO:0007669"/>
    <property type="project" value="TreeGrafter"/>
</dbReference>
<sequence>MATPESAVRGGTMGVARCAAVRASVARTTVSRREGRSSAQRDRGRDGGESLDPSPDRALWVVWITRAKERLTRTFTSTQAPAVRRRCVAVNAGTGKFIVGGNWKCNGTAASVKDLVKALNAGKIDADVDVYVAPPFVFIPRVQAELNSEKYAIAAQNCWVSEGGAFTGEVSAEMLVDANIPWVILGHSERRALCGETSEFVGEKVKYALSKGLKVALCIGETLDQRESGKTMDVCYAQLKAVNDVITAADWDNVVIAYEPVWAIGTGKVATPDQAQDVHAGIRKWCASNISPEVASKIRIQYGGSVNASNCDELATKEDIDGFLVGGASLIGDAFVTICNSAKNSK</sequence>
<feature type="region of interest" description="Disordered" evidence="5">
    <location>
        <begin position="24"/>
        <end position="52"/>
    </location>
</feature>
<dbReference type="InterPro" id="IPR013785">
    <property type="entry name" value="Aldolase_TIM"/>
</dbReference>
<dbReference type="GO" id="GO:0019563">
    <property type="term" value="P:glycerol catabolic process"/>
    <property type="evidence" value="ECO:0007669"/>
    <property type="project" value="TreeGrafter"/>
</dbReference>
<dbReference type="InterPro" id="IPR000652">
    <property type="entry name" value="Triosephosphate_isomerase"/>
</dbReference>
<accession>A0A1Y5IDG2</accession>